<dbReference type="Proteomes" id="UP000257109">
    <property type="component" value="Unassembled WGS sequence"/>
</dbReference>
<sequence length="479" mass="54929">MWYFVGGEYLDKGLKTLIDDNGANKMINMVKMQRKVYLFALHPISQPNITNNMGNKPSMDEVDLVREMGLVWVDLVNVDGAGMENGLVVDGTIEVNVPDVKDAVEGSRRQKDNDPIHKDVNSDNHSKDQSYKKDNDSDSDYNLEHIFFDDFDEEIDRDDLFEVEEEVEIVAKNVKGSSLNKRLQPYIKGKRRKGRPRRSTLPTLTLTPTPHSKNLGAVLDNDSLFEEEKGLSDSEYYFEDLDNDVDSDEDKGKSGKFPIFNMPKKMTDYKWEVDAYFVDKKQFKESLLPMLCIQIKNDKKGMKVICKGGKGGCTWTIYYSKLSVKDTWQLRTIVDKNTCREFRTNVRENPKLKLNDIHEKTQNKWNIGITKVKAFRARNCAKNMVDGSFTEQYKRIYDYTYELLRSNLASILKMKVKLGQVDGDSPEHPSNCLLPTFQRLCRCKESFLKCSPIIGLDGYLLKGYYGGQILAAIGRDPND</sequence>
<dbReference type="EMBL" id="QJKJ01000523">
    <property type="protein sequence ID" value="RDY12154.1"/>
    <property type="molecule type" value="Genomic_DNA"/>
</dbReference>
<accession>A0A371IAZ8</accession>
<evidence type="ECO:0000313" key="3">
    <source>
        <dbReference type="Proteomes" id="UP000257109"/>
    </source>
</evidence>
<name>A0A371IAZ8_MUCPR</name>
<organism evidence="2 3">
    <name type="scientific">Mucuna pruriens</name>
    <name type="common">Velvet bean</name>
    <name type="synonym">Dolichos pruriens</name>
    <dbReference type="NCBI Taxonomy" id="157652"/>
    <lineage>
        <taxon>Eukaryota</taxon>
        <taxon>Viridiplantae</taxon>
        <taxon>Streptophyta</taxon>
        <taxon>Embryophyta</taxon>
        <taxon>Tracheophyta</taxon>
        <taxon>Spermatophyta</taxon>
        <taxon>Magnoliopsida</taxon>
        <taxon>eudicotyledons</taxon>
        <taxon>Gunneridae</taxon>
        <taxon>Pentapetalae</taxon>
        <taxon>rosids</taxon>
        <taxon>fabids</taxon>
        <taxon>Fabales</taxon>
        <taxon>Fabaceae</taxon>
        <taxon>Papilionoideae</taxon>
        <taxon>50 kb inversion clade</taxon>
        <taxon>NPAAA clade</taxon>
        <taxon>indigoferoid/millettioid clade</taxon>
        <taxon>Phaseoleae</taxon>
        <taxon>Mucuna</taxon>
    </lineage>
</organism>
<feature type="non-terminal residue" evidence="2">
    <location>
        <position position="1"/>
    </location>
</feature>
<dbReference type="AlphaFoldDB" id="A0A371IAZ8"/>
<evidence type="ECO:0008006" key="4">
    <source>
        <dbReference type="Google" id="ProtNLM"/>
    </source>
</evidence>
<evidence type="ECO:0000313" key="2">
    <source>
        <dbReference type="EMBL" id="RDY12154.1"/>
    </source>
</evidence>
<reference evidence="2" key="1">
    <citation type="submission" date="2018-05" db="EMBL/GenBank/DDBJ databases">
        <title>Draft genome of Mucuna pruriens seed.</title>
        <authorList>
            <person name="Nnadi N.E."/>
            <person name="Vos R."/>
            <person name="Hasami M.H."/>
            <person name="Devisetty U.K."/>
            <person name="Aguiy J.C."/>
        </authorList>
    </citation>
    <scope>NUCLEOTIDE SEQUENCE [LARGE SCALE GENOMIC DNA]</scope>
    <source>
        <strain evidence="2">JCA_2017</strain>
    </source>
</reference>
<dbReference type="PANTHER" id="PTHR31973:SF187">
    <property type="entry name" value="MUTATOR TRANSPOSASE MUDRA PROTEIN"/>
    <property type="match status" value="1"/>
</dbReference>
<feature type="region of interest" description="Disordered" evidence="1">
    <location>
        <begin position="103"/>
        <end position="137"/>
    </location>
</feature>
<gene>
    <name evidence="2" type="ORF">CR513_03081</name>
</gene>
<comment type="caution">
    <text evidence="2">The sequence shown here is derived from an EMBL/GenBank/DDBJ whole genome shotgun (WGS) entry which is preliminary data.</text>
</comment>
<protein>
    <recommendedName>
        <fullName evidence="4">Transposase MuDR plant domain-containing protein</fullName>
    </recommendedName>
</protein>
<keyword evidence="3" id="KW-1185">Reference proteome</keyword>
<dbReference type="PANTHER" id="PTHR31973">
    <property type="entry name" value="POLYPROTEIN, PUTATIVE-RELATED"/>
    <property type="match status" value="1"/>
</dbReference>
<dbReference type="OrthoDB" id="1396815at2759"/>
<proteinExistence type="predicted"/>
<evidence type="ECO:0000256" key="1">
    <source>
        <dbReference type="SAM" id="MobiDB-lite"/>
    </source>
</evidence>